<dbReference type="OrthoDB" id="506280at2"/>
<dbReference type="Gene3D" id="3.40.1350.10">
    <property type="match status" value="1"/>
</dbReference>
<evidence type="ECO:0000313" key="1">
    <source>
        <dbReference type="EMBL" id="ACU53574.1"/>
    </source>
</evidence>
<protein>
    <submittedName>
        <fullName evidence="1">Uncharacterized protein</fullName>
    </submittedName>
</protein>
<keyword evidence="2" id="KW-1185">Reference proteome</keyword>
<dbReference type="HOGENOM" id="CLU_057493_1_0_11"/>
<sequence length="382" mass="43576">MDESIFVIGSDGRLTSIQKNTYEREAELQQLIKDHPELIPAMGGSGEGEPIRWLLVRREAGIPREDGGSDWWAIDHILVDQFAIPTFVEVKRASDTRVRREVVAQMLDYVANATVYWQPGTLEGWFNAQHDDPEQRLLDFLDGSELSSGKFWSRVDDNLRSGRVRCVFVADSVPDSLIRLVEFLNEHLRRTEVYAVELPQYVSTDQLPGVRVIVPRVIGDTVRASANKREGQSVPKRQWDEESFLAALRERSDAASVTLSREILEWARAHGVRVIYGNGKVDASMMLVVGPKPNGYVFATVWSYGSIEIDLQYMRRSPAFREDESRREVIRRLNHIPGVAIDEFRYSRRPNVPLTVFAGDPARNELFDILSWIVEQLRSPLL</sequence>
<dbReference type="Proteomes" id="UP000000771">
    <property type="component" value="Chromosome"/>
</dbReference>
<dbReference type="KEGG" id="afo:Afer_0620"/>
<dbReference type="eggNOG" id="COG1508">
    <property type="taxonomic scope" value="Bacteria"/>
</dbReference>
<organism evidence="1 2">
    <name type="scientific">Acidimicrobium ferrooxidans (strain DSM 10331 / JCM 15462 / NBRC 103882 / ICP)</name>
    <dbReference type="NCBI Taxonomy" id="525909"/>
    <lineage>
        <taxon>Bacteria</taxon>
        <taxon>Bacillati</taxon>
        <taxon>Actinomycetota</taxon>
        <taxon>Acidimicrobiia</taxon>
        <taxon>Acidimicrobiales</taxon>
        <taxon>Acidimicrobiaceae</taxon>
        <taxon>Acidimicrobium</taxon>
    </lineage>
</organism>
<gene>
    <name evidence="1" type="ordered locus">Afer_0620</name>
</gene>
<dbReference type="InterPro" id="IPR011856">
    <property type="entry name" value="tRNA_endonuc-like_dom_sf"/>
</dbReference>
<dbReference type="GO" id="GO:0003676">
    <property type="term" value="F:nucleic acid binding"/>
    <property type="evidence" value="ECO:0007669"/>
    <property type="project" value="InterPro"/>
</dbReference>
<evidence type="ECO:0000313" key="2">
    <source>
        <dbReference type="Proteomes" id="UP000000771"/>
    </source>
</evidence>
<dbReference type="EMBL" id="CP001631">
    <property type="protein sequence ID" value="ACU53574.1"/>
    <property type="molecule type" value="Genomic_DNA"/>
</dbReference>
<dbReference type="RefSeq" id="WP_015798069.1">
    <property type="nucleotide sequence ID" value="NC_013124.1"/>
</dbReference>
<accession>C7LXW6</accession>
<dbReference type="AlphaFoldDB" id="C7LXW6"/>
<reference evidence="1 2" key="1">
    <citation type="journal article" date="2009" name="Stand. Genomic Sci.">
        <title>Complete genome sequence of Acidimicrobium ferrooxidans type strain (ICP).</title>
        <authorList>
            <person name="Clum A."/>
            <person name="Nolan M."/>
            <person name="Lang E."/>
            <person name="Glavina Del Rio T."/>
            <person name="Tice H."/>
            <person name="Copeland A."/>
            <person name="Cheng J.F."/>
            <person name="Lucas S."/>
            <person name="Chen F."/>
            <person name="Bruce D."/>
            <person name="Goodwin L."/>
            <person name="Pitluck S."/>
            <person name="Ivanova N."/>
            <person name="Mavrommatis K."/>
            <person name="Mikhailova N."/>
            <person name="Pati A."/>
            <person name="Chen A."/>
            <person name="Palaniappan K."/>
            <person name="Goker M."/>
            <person name="Spring S."/>
            <person name="Land M."/>
            <person name="Hauser L."/>
            <person name="Chang Y.J."/>
            <person name="Jeffries C.C."/>
            <person name="Chain P."/>
            <person name="Bristow J."/>
            <person name="Eisen J.A."/>
            <person name="Markowitz V."/>
            <person name="Hugenholtz P."/>
            <person name="Kyrpides N.C."/>
            <person name="Klenk H.P."/>
            <person name="Lapidus A."/>
        </authorList>
    </citation>
    <scope>NUCLEOTIDE SEQUENCE [LARGE SCALE GENOMIC DNA]</scope>
    <source>
        <strain evidence="2">DSM 10331 / JCM 15462 / NBRC 103882 / ICP</strain>
    </source>
</reference>
<proteinExistence type="predicted"/>
<dbReference type="STRING" id="525909.Afer_0620"/>
<name>C7LXW6_ACIFD</name>